<reference evidence="1" key="1">
    <citation type="submission" date="2019-08" db="EMBL/GenBank/DDBJ databases">
        <title>Genome sequence of Clostridiales bacterium MT110.</title>
        <authorList>
            <person name="Cao J."/>
        </authorList>
    </citation>
    <scope>NUCLEOTIDE SEQUENCE</scope>
    <source>
        <strain evidence="1">MT110</strain>
    </source>
</reference>
<keyword evidence="2" id="KW-1185">Reference proteome</keyword>
<sequence>MKSTIVPANYIPFQPGFEQKIHYRNFVVPADHPLHGLVADFYQFDSISAEGELCVIPDGCIDLLFRYGGCRVVMTVEGYHMKKVLIPIDQIGCAFGVRLAPGGLSNFTRIKTWELVGKQLPLTDVLEDSPILERMDLAAAFEERIAIVTEYLVRQLRKCLDSAGIVRFCTERVIHCRGHLPISELSRETGYSVRYLRNLYQRHVGISPKEFCEIIQLQTSILQYTLLMKQNQRVALSDLAIQFGYYDQSHMNKCYQKLVGSLPQKFYYEIQR</sequence>
<organism evidence="1 2">
    <name type="scientific">Anoxybacterium hadale</name>
    <dbReference type="NCBI Taxonomy" id="3408580"/>
    <lineage>
        <taxon>Bacteria</taxon>
        <taxon>Bacillati</taxon>
        <taxon>Bacillota</taxon>
        <taxon>Clostridia</taxon>
        <taxon>Peptostreptococcales</taxon>
        <taxon>Anaerovoracaceae</taxon>
        <taxon>Anoxybacterium</taxon>
    </lineage>
</organism>
<proteinExistence type="predicted"/>
<name>A0ACD1A6Q4_9FIRM</name>
<dbReference type="Proteomes" id="UP000594014">
    <property type="component" value="Chromosome"/>
</dbReference>
<accession>A0ACD1A6Q4</accession>
<evidence type="ECO:0000313" key="1">
    <source>
        <dbReference type="EMBL" id="QOX62070.1"/>
    </source>
</evidence>
<protein>
    <submittedName>
        <fullName evidence="1">AraC family transcriptional regulator</fullName>
    </submittedName>
</protein>
<gene>
    <name evidence="1" type="ORF">FRZ06_01255</name>
</gene>
<dbReference type="EMBL" id="CP042469">
    <property type="protein sequence ID" value="QOX62070.1"/>
    <property type="molecule type" value="Genomic_DNA"/>
</dbReference>
<evidence type="ECO:0000313" key="2">
    <source>
        <dbReference type="Proteomes" id="UP000594014"/>
    </source>
</evidence>